<dbReference type="InterPro" id="IPR007219">
    <property type="entry name" value="XnlR_reg_dom"/>
</dbReference>
<dbReference type="PANTHER" id="PTHR47171:SF3">
    <property type="entry name" value="FARA-RELATED"/>
    <property type="match status" value="1"/>
</dbReference>
<dbReference type="GO" id="GO:0003677">
    <property type="term" value="F:DNA binding"/>
    <property type="evidence" value="ECO:0007669"/>
    <property type="project" value="UniProtKB-KW"/>
</dbReference>
<accession>A0A177ET77</accession>
<dbReference type="Proteomes" id="UP000077002">
    <property type="component" value="Unassembled WGS sequence"/>
</dbReference>
<keyword evidence="10" id="KW-1185">Reference proteome</keyword>
<keyword evidence="5" id="KW-0804">Transcription</keyword>
<dbReference type="EMBL" id="LVKK01000154">
    <property type="protein sequence ID" value="OAG34510.1"/>
    <property type="molecule type" value="Genomic_DNA"/>
</dbReference>
<dbReference type="CDD" id="cd12148">
    <property type="entry name" value="fungal_TF_MHR"/>
    <property type="match status" value="1"/>
</dbReference>
<evidence type="ECO:0000256" key="2">
    <source>
        <dbReference type="ARBA" id="ARBA00022833"/>
    </source>
</evidence>
<evidence type="ECO:0000313" key="10">
    <source>
        <dbReference type="Proteomes" id="UP000077002"/>
    </source>
</evidence>
<reference evidence="9 10" key="1">
    <citation type="submission" date="2016-03" db="EMBL/GenBank/DDBJ databases">
        <title>Draft genome sequence of the Fonsecaea monophora CBS 269.37.</title>
        <authorList>
            <person name="Bombassaro A."/>
            <person name="Vinicius W.A."/>
            <person name="De Hoog S."/>
            <person name="Sun J."/>
            <person name="Souza E.M."/>
            <person name="Raittz R.T."/>
            <person name="Costa F."/>
            <person name="Leao A.C."/>
            <person name="Tadra-Sfeir M.Z."/>
            <person name="Baura V."/>
            <person name="Balsanelli E."/>
            <person name="Pedrosa F.O."/>
            <person name="Moreno L.F."/>
            <person name="Steffens M.B."/>
            <person name="Xi L."/>
            <person name="Bocca A.L."/>
            <person name="Felipe M.S."/>
            <person name="Teixeira M."/>
            <person name="Telles Filho F.Q."/>
            <person name="Azevedo C.M."/>
            <person name="Gomes R."/>
            <person name="Vicente V.A."/>
        </authorList>
    </citation>
    <scope>NUCLEOTIDE SEQUENCE [LARGE SCALE GENOMIC DNA]</scope>
    <source>
        <strain evidence="9 10">CBS 269.37</strain>
    </source>
</reference>
<keyword evidence="2" id="KW-0862">Zinc</keyword>
<feature type="region of interest" description="Disordered" evidence="7">
    <location>
        <begin position="48"/>
        <end position="79"/>
    </location>
</feature>
<dbReference type="InterPro" id="IPR052073">
    <property type="entry name" value="Amide_Lactam_Regulators"/>
</dbReference>
<gene>
    <name evidence="9" type="ORF">AYO21_11332</name>
</gene>
<dbReference type="OrthoDB" id="39175at2759"/>
<feature type="region of interest" description="Disordered" evidence="7">
    <location>
        <begin position="538"/>
        <end position="558"/>
    </location>
</feature>
<dbReference type="Pfam" id="PF04082">
    <property type="entry name" value="Fungal_trans"/>
    <property type="match status" value="1"/>
</dbReference>
<dbReference type="InterPro" id="IPR036864">
    <property type="entry name" value="Zn2-C6_fun-type_DNA-bd_sf"/>
</dbReference>
<evidence type="ECO:0000256" key="5">
    <source>
        <dbReference type="ARBA" id="ARBA00023163"/>
    </source>
</evidence>
<feature type="domain" description="Xylanolytic transcriptional activator regulatory" evidence="8">
    <location>
        <begin position="245"/>
        <end position="316"/>
    </location>
</feature>
<proteinExistence type="predicted"/>
<feature type="compositionally biased region" description="Polar residues" evidence="7">
    <location>
        <begin position="48"/>
        <end position="62"/>
    </location>
</feature>
<dbReference type="SMART" id="SM00906">
    <property type="entry name" value="Fungal_trans"/>
    <property type="match status" value="1"/>
</dbReference>
<comment type="caution">
    <text evidence="9">The sequence shown here is derived from an EMBL/GenBank/DDBJ whole genome shotgun (WGS) entry which is preliminary data.</text>
</comment>
<evidence type="ECO:0000256" key="3">
    <source>
        <dbReference type="ARBA" id="ARBA00023015"/>
    </source>
</evidence>
<dbReference type="PANTHER" id="PTHR47171">
    <property type="entry name" value="FARA-RELATED"/>
    <property type="match status" value="1"/>
</dbReference>
<keyword evidence="4" id="KW-0238">DNA-binding</keyword>
<sequence>MLDMTQHRDRARIVCKACHARKVKCNLEDSLNGACYNCIRRKLSTALNDPSSQEDQSPNTAHLPSPKGQHDNGTVPPVHAPAASVISETGDRSGYVGDESALACGPDSTSEIQALETDTPCGLDEISQNMLRVSGALSLPGHVMTQAMIDLYYTHAFHRMPVIDKADLLPDGTSALLTHAICMLGLLLRHPQNTSNRILAYPHYRNAKILITLNYEQDNRTALKAMCLLTAWSMQPPSGVSLDSPWHWNGVSLRLSLQMGLHRESTYRGRADTRITRRIWWTVYAILVLQAACFGRPLGITLDGFDVNLPRPEDFEEPNDQALVFIEHCKLIVIMAQILEANVKRRRQHSFDVTYIMVALQDWIRQVPAQLQLYEGNRRKPYYRLACELNVIYCVCVILFFRMCANAYHQPIADQCSLIAASRIARLYEEMAFRDDINFLLPINNYFAMVAGAQLIARLKSLPTPSETLNEEVKIIRVNMLENMSIKWPAAGAVLTRLRYLEQASVRSTNHGTSGPNFDEGGTAAPLSNEQSDNVLASLFPFPNTTSSESEPSQTYDRTPTITATADSLPMNHTNSNAMQWILGDDYLDLGMFDIVFEESQTWADFHTLAAF</sequence>
<feature type="region of interest" description="Disordered" evidence="7">
    <location>
        <begin position="508"/>
        <end position="527"/>
    </location>
</feature>
<keyword evidence="1" id="KW-0479">Metal-binding</keyword>
<keyword evidence="6" id="KW-0539">Nucleus</keyword>
<dbReference type="CDD" id="cd00067">
    <property type="entry name" value="GAL4"/>
    <property type="match status" value="1"/>
</dbReference>
<dbReference type="SUPFAM" id="SSF57701">
    <property type="entry name" value="Zn2/Cys6 DNA-binding domain"/>
    <property type="match status" value="1"/>
</dbReference>
<dbReference type="InterPro" id="IPR001138">
    <property type="entry name" value="Zn2Cys6_DnaBD"/>
</dbReference>
<dbReference type="RefSeq" id="XP_022506462.1">
    <property type="nucleotide sequence ID" value="XM_022661228.1"/>
</dbReference>
<evidence type="ECO:0000256" key="6">
    <source>
        <dbReference type="ARBA" id="ARBA00023242"/>
    </source>
</evidence>
<dbReference type="AlphaFoldDB" id="A0A177ET77"/>
<name>A0A177ET77_9EURO</name>
<dbReference type="GeneID" id="34606430"/>
<organism evidence="9 10">
    <name type="scientific">Fonsecaea monophora</name>
    <dbReference type="NCBI Taxonomy" id="254056"/>
    <lineage>
        <taxon>Eukaryota</taxon>
        <taxon>Fungi</taxon>
        <taxon>Dikarya</taxon>
        <taxon>Ascomycota</taxon>
        <taxon>Pezizomycotina</taxon>
        <taxon>Eurotiomycetes</taxon>
        <taxon>Chaetothyriomycetidae</taxon>
        <taxon>Chaetothyriales</taxon>
        <taxon>Herpotrichiellaceae</taxon>
        <taxon>Fonsecaea</taxon>
    </lineage>
</organism>
<feature type="compositionally biased region" description="Polar residues" evidence="7">
    <location>
        <begin position="543"/>
        <end position="558"/>
    </location>
</feature>
<keyword evidence="3" id="KW-0805">Transcription regulation</keyword>
<protein>
    <recommendedName>
        <fullName evidence="8">Xylanolytic transcriptional activator regulatory domain-containing protein</fullName>
    </recommendedName>
</protein>
<evidence type="ECO:0000259" key="8">
    <source>
        <dbReference type="SMART" id="SM00906"/>
    </source>
</evidence>
<dbReference type="GO" id="GO:0006351">
    <property type="term" value="P:DNA-templated transcription"/>
    <property type="evidence" value="ECO:0007669"/>
    <property type="project" value="InterPro"/>
</dbReference>
<dbReference type="GO" id="GO:0008270">
    <property type="term" value="F:zinc ion binding"/>
    <property type="evidence" value="ECO:0007669"/>
    <property type="project" value="InterPro"/>
</dbReference>
<evidence type="ECO:0000256" key="4">
    <source>
        <dbReference type="ARBA" id="ARBA00023125"/>
    </source>
</evidence>
<dbReference type="GO" id="GO:0000981">
    <property type="term" value="F:DNA-binding transcription factor activity, RNA polymerase II-specific"/>
    <property type="evidence" value="ECO:0007669"/>
    <property type="project" value="InterPro"/>
</dbReference>
<evidence type="ECO:0000256" key="1">
    <source>
        <dbReference type="ARBA" id="ARBA00022723"/>
    </source>
</evidence>
<evidence type="ECO:0000313" key="9">
    <source>
        <dbReference type="EMBL" id="OAG34510.1"/>
    </source>
</evidence>
<evidence type="ECO:0000256" key="7">
    <source>
        <dbReference type="SAM" id="MobiDB-lite"/>
    </source>
</evidence>